<dbReference type="InterPro" id="IPR004843">
    <property type="entry name" value="Calcineurin-like_PHP"/>
</dbReference>
<evidence type="ECO:0000259" key="1">
    <source>
        <dbReference type="Pfam" id="PF00149"/>
    </source>
</evidence>
<accession>A0A8S5PD32</accession>
<dbReference type="GO" id="GO:0016787">
    <property type="term" value="F:hydrolase activity"/>
    <property type="evidence" value="ECO:0007669"/>
    <property type="project" value="InterPro"/>
</dbReference>
<name>A0A8S5PD32_9CAUD</name>
<dbReference type="PANTHER" id="PTHR30337">
    <property type="entry name" value="COMPONENT OF ATP-DEPENDENT DSDNA EXONUCLEASE"/>
    <property type="match status" value="1"/>
</dbReference>
<proteinExistence type="predicted"/>
<dbReference type="SUPFAM" id="SSF56300">
    <property type="entry name" value="Metallo-dependent phosphatases"/>
    <property type="match status" value="1"/>
</dbReference>
<evidence type="ECO:0000313" key="2">
    <source>
        <dbReference type="EMBL" id="DAE04124.1"/>
    </source>
</evidence>
<dbReference type="Pfam" id="PF00149">
    <property type="entry name" value="Metallophos"/>
    <property type="match status" value="1"/>
</dbReference>
<dbReference type="InterPro" id="IPR029052">
    <property type="entry name" value="Metallo-depent_PP-like"/>
</dbReference>
<dbReference type="InterPro" id="IPR050535">
    <property type="entry name" value="DNA_Repair-Maintenance_Comp"/>
</dbReference>
<feature type="domain" description="Calcineurin-like phosphoesterase" evidence="1">
    <location>
        <begin position="1"/>
        <end position="193"/>
    </location>
</feature>
<dbReference type="Gene3D" id="3.60.21.10">
    <property type="match status" value="1"/>
</dbReference>
<protein>
    <submittedName>
        <fullName evidence="2">Putative DNA double strand break repair</fullName>
    </submittedName>
</protein>
<dbReference type="EMBL" id="BK015384">
    <property type="protein sequence ID" value="DAE04124.1"/>
    <property type="molecule type" value="Genomic_DNA"/>
</dbReference>
<dbReference type="PANTHER" id="PTHR30337:SF0">
    <property type="entry name" value="NUCLEASE SBCCD SUBUNIT D"/>
    <property type="match status" value="1"/>
</dbReference>
<organism evidence="2">
    <name type="scientific">Siphoviridae sp. ctmpG14</name>
    <dbReference type="NCBI Taxonomy" id="2825654"/>
    <lineage>
        <taxon>Viruses</taxon>
        <taxon>Duplodnaviria</taxon>
        <taxon>Heunggongvirae</taxon>
        <taxon>Uroviricota</taxon>
        <taxon>Caudoviricetes</taxon>
    </lineage>
</organism>
<reference evidence="2" key="1">
    <citation type="journal article" date="2021" name="Proc. Natl. Acad. Sci. U.S.A.">
        <title>A Catalog of Tens of Thousands of Viruses from Human Metagenomes Reveals Hidden Associations with Chronic Diseases.</title>
        <authorList>
            <person name="Tisza M.J."/>
            <person name="Buck C.B."/>
        </authorList>
    </citation>
    <scope>NUCLEOTIDE SEQUENCE</scope>
    <source>
        <strain evidence="2">CtmpG14</strain>
    </source>
</reference>
<sequence>MSICIISDTHLHNWTQFATINEKGANSRLEIILNEMKRVTARAKKLGCNTLVHCGDLFHVKGKIDTSVLVPSIECLKEIRSQFDQAFFVTGNHDLAFANGEEYGNSMFISQCNADVITETYVQHNLGLIPWQRSIEQWKKEFEKLIENPRIRYVFTHAPIDGVIKGLPAGGITQDYIESTGFKGKIFAGHYHSHKVVSEQLISVGALCHHTWSDVGSLSGCIFLDPVTDHWAWLESETPKFVDLDQTARDYSAEEYAEICAGNYVRLTTDEDLKTAKEIHDELIETLGAKNALVNLKAKTAEVKRETTVKDIEHNPLSTSLMSYLDEKLKDSSTEFREEVKKKAFEIYNEIEG</sequence>